<sequence length="364" mass="40177">MTQVPYCGLAASGVCSRRPHSSSSNAEQREGGAVAGPPAISPTEEQLIEEGVSGDGVVEAWTAMEPMFLPMLTRRREEKVETNTEAANVDKTQGVKMELSVLDCLVCYEPLSPPILQCGVGHVLCSICRAQLTKCPLCLGTVFQRCFAMERVVESVVVPCCFAKDGCAKEISYLNKKKHEKGCRYGPCFCPESGCGFIGPTPSLLNHFTTHKWPSTPFKYNKQFDLVVQPGPHMLHAQNEDGRLFIVNMEPVEPVGHTISIVCPHPNVCQSYYRCSVVFSWFTGHHQISTLEYVRCSSLSDGLPKDFFCIVPNASGEVVLRTTIETLELIDVDDEGEEDDEDESYDEDEDGTDQSQQTDDSDDE</sequence>
<keyword evidence="9" id="KW-0862">Zinc</keyword>
<evidence type="ECO:0000256" key="9">
    <source>
        <dbReference type="ARBA" id="ARBA00022833"/>
    </source>
</evidence>
<dbReference type="EMBL" id="RWGY01000004">
    <property type="protein sequence ID" value="TVU45919.1"/>
    <property type="molecule type" value="Genomic_DNA"/>
</dbReference>
<dbReference type="Gene3D" id="3.30.40.10">
    <property type="entry name" value="Zinc/RING finger domain, C3HC4 (zinc finger)"/>
    <property type="match status" value="1"/>
</dbReference>
<comment type="pathway">
    <text evidence="2">Protein modification; protein ubiquitination.</text>
</comment>
<dbReference type="Gramene" id="TVU45919">
    <property type="protein sequence ID" value="TVU45919"/>
    <property type="gene ID" value="EJB05_05429"/>
</dbReference>
<evidence type="ECO:0000256" key="6">
    <source>
        <dbReference type="ARBA" id="ARBA00022723"/>
    </source>
</evidence>
<dbReference type="Proteomes" id="UP000324897">
    <property type="component" value="Chromosome 5"/>
</dbReference>
<feature type="domain" description="SIAH-type" evidence="14">
    <location>
        <begin position="155"/>
        <end position="213"/>
    </location>
</feature>
<evidence type="ECO:0000256" key="10">
    <source>
        <dbReference type="ARBA" id="ARBA00024004"/>
    </source>
</evidence>
<comment type="function">
    <text evidence="10">E3 ubiquitin-protein ligase that mediates ubiquitination and subsequent proteasomal degradation of target proteins. E3 ubiquitin ligases accept ubiquitin from an E2 ubiquitin-conjugating enzyme in the form of a thioester and then directly transfers the ubiquitin to targeted substrates. It probably triggers the ubiquitin-mediated degradation of different substrates.</text>
</comment>
<keyword evidence="5" id="KW-0808">Transferase</keyword>
<feature type="non-terminal residue" evidence="15">
    <location>
        <position position="1"/>
    </location>
</feature>
<keyword evidence="16" id="KW-1185">Reference proteome</keyword>
<organism evidence="15 16">
    <name type="scientific">Eragrostis curvula</name>
    <name type="common">weeping love grass</name>
    <dbReference type="NCBI Taxonomy" id="38414"/>
    <lineage>
        <taxon>Eukaryota</taxon>
        <taxon>Viridiplantae</taxon>
        <taxon>Streptophyta</taxon>
        <taxon>Embryophyta</taxon>
        <taxon>Tracheophyta</taxon>
        <taxon>Spermatophyta</taxon>
        <taxon>Magnoliopsida</taxon>
        <taxon>Liliopsida</taxon>
        <taxon>Poales</taxon>
        <taxon>Poaceae</taxon>
        <taxon>PACMAD clade</taxon>
        <taxon>Chloridoideae</taxon>
        <taxon>Eragrostideae</taxon>
        <taxon>Eragrostidinae</taxon>
        <taxon>Eragrostis</taxon>
    </lineage>
</organism>
<evidence type="ECO:0000256" key="8">
    <source>
        <dbReference type="ARBA" id="ARBA00022786"/>
    </source>
</evidence>
<feature type="domain" description="RING-type" evidence="13">
    <location>
        <begin position="104"/>
        <end position="138"/>
    </location>
</feature>
<feature type="compositionally biased region" description="Acidic residues" evidence="12">
    <location>
        <begin position="330"/>
        <end position="352"/>
    </location>
</feature>
<evidence type="ECO:0000256" key="1">
    <source>
        <dbReference type="ARBA" id="ARBA00000900"/>
    </source>
</evidence>
<dbReference type="Pfam" id="PF21361">
    <property type="entry name" value="Sina_ZnF"/>
    <property type="match status" value="1"/>
</dbReference>
<comment type="catalytic activity">
    <reaction evidence="1">
        <text>S-ubiquitinyl-[E2 ubiquitin-conjugating enzyme]-L-cysteine + [acceptor protein]-L-lysine = [E2 ubiquitin-conjugating enzyme]-L-cysteine + N(6)-ubiquitinyl-[acceptor protein]-L-lysine.</text>
        <dbReference type="EC" id="2.3.2.27"/>
    </reaction>
</comment>
<dbReference type="PANTHER" id="PTHR46632:SF16">
    <property type="entry name" value="E3 UBIQUITIN-PROTEIN LIGASE SINA-LIKE 10"/>
    <property type="match status" value="1"/>
</dbReference>
<dbReference type="OrthoDB" id="629501at2759"/>
<dbReference type="InterPro" id="IPR013010">
    <property type="entry name" value="Znf_SIAH"/>
</dbReference>
<comment type="similarity">
    <text evidence="3">Belongs to the SINA (Seven in absentia) family.</text>
</comment>
<dbReference type="PROSITE" id="PS50089">
    <property type="entry name" value="ZF_RING_2"/>
    <property type="match status" value="1"/>
</dbReference>
<dbReference type="InterPro" id="IPR013083">
    <property type="entry name" value="Znf_RING/FYVE/PHD"/>
</dbReference>
<evidence type="ECO:0000256" key="2">
    <source>
        <dbReference type="ARBA" id="ARBA00004906"/>
    </source>
</evidence>
<dbReference type="Pfam" id="PF21362">
    <property type="entry name" value="Sina_RING"/>
    <property type="match status" value="1"/>
</dbReference>
<proteinExistence type="inferred from homology"/>
<dbReference type="SUPFAM" id="SSF57850">
    <property type="entry name" value="RING/U-box"/>
    <property type="match status" value="1"/>
</dbReference>
<evidence type="ECO:0000256" key="7">
    <source>
        <dbReference type="ARBA" id="ARBA00022771"/>
    </source>
</evidence>
<evidence type="ECO:0000313" key="16">
    <source>
        <dbReference type="Proteomes" id="UP000324897"/>
    </source>
</evidence>
<evidence type="ECO:0000256" key="5">
    <source>
        <dbReference type="ARBA" id="ARBA00022679"/>
    </source>
</evidence>
<dbReference type="InterPro" id="IPR049548">
    <property type="entry name" value="Sina-like_RING"/>
</dbReference>
<evidence type="ECO:0000256" key="11">
    <source>
        <dbReference type="PROSITE-ProRule" id="PRU00455"/>
    </source>
</evidence>
<dbReference type="GO" id="GO:0016567">
    <property type="term" value="P:protein ubiquitination"/>
    <property type="evidence" value="ECO:0007669"/>
    <property type="project" value="UniProtKB-UniPathway"/>
</dbReference>
<protein>
    <recommendedName>
        <fullName evidence="4">RING-type E3 ubiquitin transferase</fullName>
        <ecNumber evidence="4">2.3.2.27</ecNumber>
    </recommendedName>
</protein>
<feature type="region of interest" description="Disordered" evidence="12">
    <location>
        <begin position="330"/>
        <end position="364"/>
    </location>
</feature>
<dbReference type="GO" id="GO:0008270">
    <property type="term" value="F:zinc ion binding"/>
    <property type="evidence" value="ECO:0007669"/>
    <property type="project" value="UniProtKB-KW"/>
</dbReference>
<evidence type="ECO:0000256" key="3">
    <source>
        <dbReference type="ARBA" id="ARBA00009119"/>
    </source>
</evidence>
<accession>A0A5J9WC38</accession>
<dbReference type="GO" id="GO:0061630">
    <property type="term" value="F:ubiquitin protein ligase activity"/>
    <property type="evidence" value="ECO:0007669"/>
    <property type="project" value="UniProtKB-EC"/>
</dbReference>
<dbReference type="InterPro" id="IPR001841">
    <property type="entry name" value="Znf_RING"/>
</dbReference>
<dbReference type="InterPro" id="IPR044286">
    <property type="entry name" value="SINL_plant"/>
</dbReference>
<keyword evidence="8" id="KW-0833">Ubl conjugation pathway</keyword>
<dbReference type="PANTHER" id="PTHR46632">
    <property type="entry name" value="E3 UBIQUITIN-PROTEIN LIGASE SINA-LIKE 4"/>
    <property type="match status" value="1"/>
</dbReference>
<dbReference type="EC" id="2.3.2.27" evidence="4"/>
<comment type="caution">
    <text evidence="15">The sequence shown here is derived from an EMBL/GenBank/DDBJ whole genome shotgun (WGS) entry which is preliminary data.</text>
</comment>
<dbReference type="AlphaFoldDB" id="A0A5J9WC38"/>
<dbReference type="UniPathway" id="UPA00143"/>
<evidence type="ECO:0000313" key="15">
    <source>
        <dbReference type="EMBL" id="TVU45919.1"/>
    </source>
</evidence>
<keyword evidence="6" id="KW-0479">Metal-binding</keyword>
<evidence type="ECO:0000256" key="12">
    <source>
        <dbReference type="SAM" id="MobiDB-lite"/>
    </source>
</evidence>
<reference evidence="15 16" key="1">
    <citation type="journal article" date="2019" name="Sci. Rep.">
        <title>A high-quality genome of Eragrostis curvula grass provides insights into Poaceae evolution and supports new strategies to enhance forage quality.</title>
        <authorList>
            <person name="Carballo J."/>
            <person name="Santos B.A.C.M."/>
            <person name="Zappacosta D."/>
            <person name="Garbus I."/>
            <person name="Selva J.P."/>
            <person name="Gallo C.A."/>
            <person name="Diaz A."/>
            <person name="Albertini E."/>
            <person name="Caccamo M."/>
            <person name="Echenique V."/>
        </authorList>
    </citation>
    <scope>NUCLEOTIDE SEQUENCE [LARGE SCALE GENOMIC DNA]</scope>
    <source>
        <strain evidence="16">cv. Victoria</strain>
        <tissue evidence="15">Leaf</tissue>
    </source>
</reference>
<name>A0A5J9WC38_9POAL</name>
<evidence type="ECO:0000259" key="14">
    <source>
        <dbReference type="PROSITE" id="PS51081"/>
    </source>
</evidence>
<evidence type="ECO:0000256" key="4">
    <source>
        <dbReference type="ARBA" id="ARBA00012483"/>
    </source>
</evidence>
<feature type="region of interest" description="Disordered" evidence="12">
    <location>
        <begin position="13"/>
        <end position="40"/>
    </location>
</feature>
<gene>
    <name evidence="15" type="ORF">EJB05_05429</name>
</gene>
<dbReference type="SUPFAM" id="SSF49599">
    <property type="entry name" value="TRAF domain-like"/>
    <property type="match status" value="1"/>
</dbReference>
<evidence type="ECO:0000259" key="13">
    <source>
        <dbReference type="PROSITE" id="PS50089"/>
    </source>
</evidence>
<keyword evidence="7 11" id="KW-0863">Zinc-finger</keyword>
<dbReference type="PROSITE" id="PS51081">
    <property type="entry name" value="ZF_SIAH"/>
    <property type="match status" value="1"/>
</dbReference>